<feature type="compositionally biased region" description="Basic and acidic residues" evidence="1">
    <location>
        <begin position="297"/>
        <end position="309"/>
    </location>
</feature>
<name>A0A423WWY3_9PEZI</name>
<feature type="signal peptide" evidence="3">
    <location>
        <begin position="1"/>
        <end position="23"/>
    </location>
</feature>
<feature type="chain" id="PRO_5019568798" description="WSC domain-containing protein" evidence="3">
    <location>
        <begin position="24"/>
        <end position="325"/>
    </location>
</feature>
<keyword evidence="6" id="KW-1185">Reference proteome</keyword>
<feature type="domain" description="WSC" evidence="4">
    <location>
        <begin position="26"/>
        <end position="114"/>
    </location>
</feature>
<evidence type="ECO:0000256" key="2">
    <source>
        <dbReference type="SAM" id="Phobius"/>
    </source>
</evidence>
<dbReference type="PROSITE" id="PS51212">
    <property type="entry name" value="WSC"/>
    <property type="match status" value="1"/>
</dbReference>
<feature type="compositionally biased region" description="Low complexity" evidence="1">
    <location>
        <begin position="119"/>
        <end position="142"/>
    </location>
</feature>
<feature type="region of interest" description="Disordered" evidence="1">
    <location>
        <begin position="119"/>
        <end position="154"/>
    </location>
</feature>
<evidence type="ECO:0000256" key="1">
    <source>
        <dbReference type="SAM" id="MobiDB-lite"/>
    </source>
</evidence>
<protein>
    <recommendedName>
        <fullName evidence="4">WSC domain-containing protein</fullName>
    </recommendedName>
</protein>
<reference evidence="5 6" key="1">
    <citation type="submission" date="2015-09" db="EMBL/GenBank/DDBJ databases">
        <title>Host preference determinants of Valsa canker pathogens revealed by comparative genomics.</title>
        <authorList>
            <person name="Yin Z."/>
            <person name="Huang L."/>
        </authorList>
    </citation>
    <scope>NUCLEOTIDE SEQUENCE [LARGE SCALE GENOMIC DNA]</scope>
    <source>
        <strain evidence="5 6">SXYLt</strain>
    </source>
</reference>
<keyword evidence="3" id="KW-0732">Signal</keyword>
<sequence length="325" mass="34255">MERHAYVWVTAAVTTIFLSFAAATPSVAIAYCATLNTGTTSANSSIYQSEGLCYDWCNDQSYAFGILQEKDCWCSNYVPDSGDQVDTDKCDTSCPGYPTDYCGGDGLYGYIALDASPSGTSGGSTSTAKSTSKTSTSEPAKTTSDKSTGGSPTTITAVRTVTSEGTVIIQTITTISTPSSMSNQNRGLTKGAVAGLVVGILAAVLAFIVGAILFRRHKRRMQSQEAVAAGGMGRRGSSAGIMSKAGTMSSSGFGMAMEEDGSYGSSGRRMSMKPIDPRLDPKVGLYRIASHDSLNTIRDDQDYSRRVQDAPRIMRVTNPDPDPAD</sequence>
<dbReference type="Proteomes" id="UP000285146">
    <property type="component" value="Unassembled WGS sequence"/>
</dbReference>
<comment type="caution">
    <text evidence="5">The sequence shown here is derived from an EMBL/GenBank/DDBJ whole genome shotgun (WGS) entry which is preliminary data.</text>
</comment>
<feature type="transmembrane region" description="Helical" evidence="2">
    <location>
        <begin position="192"/>
        <end position="214"/>
    </location>
</feature>
<feature type="region of interest" description="Disordered" evidence="1">
    <location>
        <begin position="297"/>
        <end position="325"/>
    </location>
</feature>
<gene>
    <name evidence="5" type="ORF">VPNG_06049</name>
</gene>
<proteinExistence type="predicted"/>
<dbReference type="STRING" id="1230097.A0A423WWY3"/>
<dbReference type="SMART" id="SM00321">
    <property type="entry name" value="WSC"/>
    <property type="match status" value="1"/>
</dbReference>
<evidence type="ECO:0000313" key="5">
    <source>
        <dbReference type="EMBL" id="ROW08007.1"/>
    </source>
</evidence>
<keyword evidence="2" id="KW-0472">Membrane</keyword>
<keyword evidence="2" id="KW-0812">Transmembrane</keyword>
<dbReference type="InterPro" id="IPR002889">
    <property type="entry name" value="WSC_carb-bd"/>
</dbReference>
<dbReference type="InParanoid" id="A0A423WWY3"/>
<dbReference type="EMBL" id="LKEB01000036">
    <property type="protein sequence ID" value="ROW08007.1"/>
    <property type="molecule type" value="Genomic_DNA"/>
</dbReference>
<evidence type="ECO:0000256" key="3">
    <source>
        <dbReference type="SAM" id="SignalP"/>
    </source>
</evidence>
<evidence type="ECO:0000259" key="4">
    <source>
        <dbReference type="PROSITE" id="PS51212"/>
    </source>
</evidence>
<keyword evidence="2" id="KW-1133">Transmembrane helix</keyword>
<organism evidence="5 6">
    <name type="scientific">Cytospora leucostoma</name>
    <dbReference type="NCBI Taxonomy" id="1230097"/>
    <lineage>
        <taxon>Eukaryota</taxon>
        <taxon>Fungi</taxon>
        <taxon>Dikarya</taxon>
        <taxon>Ascomycota</taxon>
        <taxon>Pezizomycotina</taxon>
        <taxon>Sordariomycetes</taxon>
        <taxon>Sordariomycetidae</taxon>
        <taxon>Diaporthales</taxon>
        <taxon>Cytosporaceae</taxon>
        <taxon>Cytospora</taxon>
    </lineage>
</organism>
<dbReference type="Pfam" id="PF01822">
    <property type="entry name" value="WSC"/>
    <property type="match status" value="1"/>
</dbReference>
<feature type="compositionally biased region" description="Polar residues" evidence="1">
    <location>
        <begin position="145"/>
        <end position="154"/>
    </location>
</feature>
<dbReference type="OrthoDB" id="2537459at2759"/>
<evidence type="ECO:0000313" key="6">
    <source>
        <dbReference type="Proteomes" id="UP000285146"/>
    </source>
</evidence>
<dbReference type="CDD" id="cd12087">
    <property type="entry name" value="TM_EGFR-like"/>
    <property type="match status" value="1"/>
</dbReference>
<accession>A0A423WWY3</accession>
<dbReference type="AlphaFoldDB" id="A0A423WWY3"/>